<gene>
    <name evidence="2" type="ORF">SAMN04489717_3305</name>
</gene>
<evidence type="ECO:0000259" key="1">
    <source>
        <dbReference type="Pfam" id="PF04101"/>
    </source>
</evidence>
<evidence type="ECO:0000313" key="3">
    <source>
        <dbReference type="Proteomes" id="UP000198983"/>
    </source>
</evidence>
<dbReference type="SUPFAM" id="SSF53756">
    <property type="entry name" value="UDP-Glycosyltransferase/glycogen phosphorylase"/>
    <property type="match status" value="1"/>
</dbReference>
<dbReference type="PANTHER" id="PTHR21015">
    <property type="entry name" value="UDP-N-ACETYLGLUCOSAMINE--N-ACETYLMURAMYL-(PENTAPEPTIDE) PYROPHOSPHORYL-UNDECAPRENOL N-ACETYLGLUCOSAMINE TRANSFERASE 1"/>
    <property type="match status" value="1"/>
</dbReference>
<accession>A0A1H1TSX8</accession>
<keyword evidence="3" id="KW-1185">Reference proteome</keyword>
<organism evidence="2 3">
    <name type="scientific">Actinopolymorpha singaporensis</name>
    <dbReference type="NCBI Taxonomy" id="117157"/>
    <lineage>
        <taxon>Bacteria</taxon>
        <taxon>Bacillati</taxon>
        <taxon>Actinomycetota</taxon>
        <taxon>Actinomycetes</taxon>
        <taxon>Propionibacteriales</taxon>
        <taxon>Actinopolymorphaceae</taxon>
        <taxon>Actinopolymorpha</taxon>
    </lineage>
</organism>
<dbReference type="GO" id="GO:0016758">
    <property type="term" value="F:hexosyltransferase activity"/>
    <property type="evidence" value="ECO:0007669"/>
    <property type="project" value="InterPro"/>
</dbReference>
<dbReference type="EMBL" id="LT629732">
    <property type="protein sequence ID" value="SDS62699.1"/>
    <property type="molecule type" value="Genomic_DNA"/>
</dbReference>
<proteinExistence type="predicted"/>
<dbReference type="AlphaFoldDB" id="A0A1H1TSX8"/>
<dbReference type="Pfam" id="PF04101">
    <property type="entry name" value="Glyco_tran_28_C"/>
    <property type="match status" value="1"/>
</dbReference>
<dbReference type="PANTHER" id="PTHR21015:SF28">
    <property type="entry name" value="SLL1722 PROTEIN"/>
    <property type="match status" value="1"/>
</dbReference>
<reference evidence="2 3" key="1">
    <citation type="submission" date="2016-10" db="EMBL/GenBank/DDBJ databases">
        <authorList>
            <person name="de Groot N.N."/>
        </authorList>
    </citation>
    <scope>NUCLEOTIDE SEQUENCE [LARGE SCALE GENOMIC DNA]</scope>
    <source>
        <strain evidence="2 3">DSM 22024</strain>
    </source>
</reference>
<feature type="domain" description="Glycosyl transferase family 28 C-terminal" evidence="1">
    <location>
        <begin position="230"/>
        <end position="367"/>
    </location>
</feature>
<dbReference type="OrthoDB" id="9802126at2"/>
<name>A0A1H1TSX8_9ACTN</name>
<dbReference type="Gene3D" id="3.40.50.2000">
    <property type="entry name" value="Glycogen Phosphorylase B"/>
    <property type="match status" value="1"/>
</dbReference>
<dbReference type="STRING" id="117157.SAMN04489717_3305"/>
<evidence type="ECO:0000313" key="2">
    <source>
        <dbReference type="EMBL" id="SDS62699.1"/>
    </source>
</evidence>
<keyword evidence="2" id="KW-0808">Transferase</keyword>
<dbReference type="Proteomes" id="UP000198983">
    <property type="component" value="Chromosome I"/>
</dbReference>
<protein>
    <submittedName>
        <fullName evidence="2">Predicted glycosyl transferase</fullName>
    </submittedName>
</protein>
<dbReference type="RefSeq" id="WP_092654544.1">
    <property type="nucleotide sequence ID" value="NZ_LT629732.1"/>
</dbReference>
<dbReference type="InterPro" id="IPR007235">
    <property type="entry name" value="Glyco_trans_28_C"/>
</dbReference>
<sequence>MAESAAEARLLIYSQDGLGLGHMRRTTLLATEFLRSRVPASTLTISDSPLGQFFSPAGGHDYLKLPCIRKTGPGLWHPVALSSPFDDVLALRRELIRSAMVNFRPDVFLVDHMPTGAMGELVPALEAARSRPVRVVLGLRDILDAPETVRRRWRLEGAFETIERHYDDVLVYGSREVYDVAAEYDWPAATAQRVRYCGYVCATESSEDHAEVRERYLDGAPTDSSLVVAMAGGGADAYPLFDALLRSLPKLLVDRPCVVVLVTGPFLPEEERCRLAARAGDLPVHILPAVGDSLSYIGAADLVIAMAGYNTTVEILSQNKPALLVPRSGPSAEQQLRARLFAERGWVHWLPPDELAGEALGAAAARILAGESPTADYPPDLRGREVAAQRLLAGLHQVKPRSEARVVAPVPASVGDPQLLVDG</sequence>